<gene>
    <name evidence="15 18" type="primary">leuB</name>
    <name evidence="18" type="ORF">LF1_26200</name>
</gene>
<comment type="cofactor">
    <cofactor evidence="15 16">
        <name>Mg(2+)</name>
        <dbReference type="ChEBI" id="CHEBI:18420"/>
    </cofactor>
    <cofactor evidence="15 16">
        <name>Mn(2+)</name>
        <dbReference type="ChEBI" id="CHEBI:29035"/>
    </cofactor>
    <text evidence="15 16">Binds 1 Mg(2+) or Mn(2+) ion per subunit.</text>
</comment>
<dbReference type="EC" id="1.1.1.85" evidence="15"/>
<dbReference type="InterPro" id="IPR019818">
    <property type="entry name" value="IsoCit/isopropylmalate_DH_CS"/>
</dbReference>
<dbReference type="GO" id="GO:0005829">
    <property type="term" value="C:cytosol"/>
    <property type="evidence" value="ECO:0007669"/>
    <property type="project" value="TreeGrafter"/>
</dbReference>
<proteinExistence type="inferred from homology"/>
<keyword evidence="14 15" id="KW-0100">Branched-chain amino acid biosynthesis</keyword>
<keyword evidence="8 15" id="KW-0963">Cytoplasm</keyword>
<keyword evidence="10 15" id="KW-0479">Metal-binding</keyword>
<evidence type="ECO:0000256" key="9">
    <source>
        <dbReference type="ARBA" id="ARBA00022605"/>
    </source>
</evidence>
<comment type="catalytic activity">
    <reaction evidence="1 15 16">
        <text>(2R,3S)-3-isopropylmalate + NAD(+) = 4-methyl-2-oxopentanoate + CO2 + NADH</text>
        <dbReference type="Rhea" id="RHEA:32271"/>
        <dbReference type="ChEBI" id="CHEBI:16526"/>
        <dbReference type="ChEBI" id="CHEBI:17865"/>
        <dbReference type="ChEBI" id="CHEBI:35121"/>
        <dbReference type="ChEBI" id="CHEBI:57540"/>
        <dbReference type="ChEBI" id="CHEBI:57945"/>
        <dbReference type="EC" id="1.1.1.85"/>
    </reaction>
</comment>
<dbReference type="InterPro" id="IPR024084">
    <property type="entry name" value="IsoPropMal-DH-like_dom"/>
</dbReference>
<dbReference type="AlphaFoldDB" id="A0A5B1CIJ1"/>
<evidence type="ECO:0000256" key="7">
    <source>
        <dbReference type="ARBA" id="ARBA00022430"/>
    </source>
</evidence>
<dbReference type="SMART" id="SM01329">
    <property type="entry name" value="Iso_dh"/>
    <property type="match status" value="1"/>
</dbReference>
<keyword evidence="11 15" id="KW-0460">Magnesium</keyword>
<evidence type="ECO:0000256" key="3">
    <source>
        <dbReference type="ARBA" id="ARBA00004496"/>
    </source>
</evidence>
<dbReference type="SUPFAM" id="SSF53659">
    <property type="entry name" value="Isocitrate/Isopropylmalate dehydrogenase-like"/>
    <property type="match status" value="1"/>
</dbReference>
<comment type="caution">
    <text evidence="18">The sequence shown here is derived from an EMBL/GenBank/DDBJ whole genome shotgun (WGS) entry which is preliminary data.</text>
</comment>
<keyword evidence="12 15" id="KW-0560">Oxidoreductase</keyword>
<feature type="binding site" evidence="15">
    <location>
        <position position="210"/>
    </location>
    <ligand>
        <name>substrate</name>
    </ligand>
</feature>
<dbReference type="PANTHER" id="PTHR42979:SF1">
    <property type="entry name" value="3-ISOPROPYLMALATE DEHYDROGENASE"/>
    <property type="match status" value="1"/>
</dbReference>
<keyword evidence="9 15" id="KW-0028">Amino-acid biosynthesis</keyword>
<evidence type="ECO:0000256" key="1">
    <source>
        <dbReference type="ARBA" id="ARBA00000624"/>
    </source>
</evidence>
<dbReference type="EMBL" id="VRLW01000001">
    <property type="protein sequence ID" value="KAA1260081.1"/>
    <property type="molecule type" value="Genomic_DNA"/>
</dbReference>
<feature type="binding site" evidence="15">
    <location>
        <begin position="180"/>
        <end position="193"/>
    </location>
    <ligand>
        <name>NAD(+)</name>
        <dbReference type="ChEBI" id="CHEBI:57540"/>
    </ligand>
</feature>
<name>A0A5B1CIJ1_9BACT</name>
<dbReference type="GO" id="GO:0000287">
    <property type="term" value="F:magnesium ion binding"/>
    <property type="evidence" value="ECO:0007669"/>
    <property type="project" value="InterPro"/>
</dbReference>
<sequence length="461" mass="49236">MGFAMETGIGVGISERGRNQIGDGSANIMLVFADKKTTRWATFGNSAKMVRRALQNAQNRDASRSASPDGRVDLHQKPRVLAGELLSYIQCFGFSFPSVREASPLKAKIVLLPGDGIGPEIVAQAQRVLEAVASRFGHEFEFSSHLIGGIAIDTCGDPLPDETVAACKESSAILLGAVGGPKWDDPSAKTRPEAGLLKIRKELGLFANLRPIRLFDQLIDASPLKREIIEGTDILFFRELTGGIYFGESGREGSGDTESAYQKMIYSVPEVQRIVRLAAKAARNRENRLTSVDKANVLEPSRLWRSVAAKVMADEFPDVEYDVVLVDSMAMHLINRPKDFDVVVTGNMFGDILTDEASMLPGSLGMLPSASLGDGGPGLYEPIHGSAPDIAGKGIANPLATILASAMLLRHSLGLGEEAELIETAVESVLADGHRTADLARGGASIGTEAMGDAVMKHLAN</sequence>
<keyword evidence="13 15" id="KW-0520">NAD</keyword>
<feature type="domain" description="Isopropylmalate dehydrogenase-like" evidence="17">
    <location>
        <begin position="108"/>
        <end position="455"/>
    </location>
</feature>
<dbReference type="NCBIfam" id="TIGR00169">
    <property type="entry name" value="leuB"/>
    <property type="match status" value="1"/>
</dbReference>
<evidence type="ECO:0000256" key="12">
    <source>
        <dbReference type="ARBA" id="ARBA00023002"/>
    </source>
</evidence>
<accession>A0A5B1CIJ1</accession>
<feature type="binding site" evidence="15">
    <location>
        <position position="327"/>
    </location>
    <ligand>
        <name>substrate</name>
    </ligand>
</feature>
<dbReference type="GO" id="GO:0051287">
    <property type="term" value="F:NAD binding"/>
    <property type="evidence" value="ECO:0007669"/>
    <property type="project" value="InterPro"/>
</dbReference>
<feature type="binding site" evidence="15">
    <location>
        <position position="238"/>
    </location>
    <ligand>
        <name>substrate</name>
    </ligand>
</feature>
<feature type="binding site" evidence="15">
    <location>
        <position position="355"/>
    </location>
    <ligand>
        <name>Mg(2+)</name>
        <dbReference type="ChEBI" id="CHEBI:18420"/>
    </ligand>
</feature>
<evidence type="ECO:0000256" key="13">
    <source>
        <dbReference type="ARBA" id="ARBA00023027"/>
    </source>
</evidence>
<evidence type="ECO:0000256" key="5">
    <source>
        <dbReference type="ARBA" id="ARBA00008319"/>
    </source>
</evidence>
<comment type="cofactor">
    <cofactor evidence="2">
        <name>Mn(2+)</name>
        <dbReference type="ChEBI" id="CHEBI:29035"/>
    </cofactor>
</comment>
<comment type="similarity">
    <text evidence="5 15">Belongs to the isocitrate and isopropylmalate dehydrogenases family. LeuB type 1 subfamily.</text>
</comment>
<dbReference type="HAMAP" id="MF_01033">
    <property type="entry name" value="LeuB_type1"/>
    <property type="match status" value="1"/>
</dbReference>
<dbReference type="Proteomes" id="UP000322699">
    <property type="component" value="Unassembled WGS sequence"/>
</dbReference>
<feature type="binding site" evidence="15">
    <location>
        <position position="327"/>
    </location>
    <ligand>
        <name>Mg(2+)</name>
        <dbReference type="ChEBI" id="CHEBI:18420"/>
    </ligand>
</feature>
<dbReference type="InterPro" id="IPR004429">
    <property type="entry name" value="Isopropylmalate_DH"/>
</dbReference>
<evidence type="ECO:0000256" key="14">
    <source>
        <dbReference type="ARBA" id="ARBA00023304"/>
    </source>
</evidence>
<feature type="site" description="Important for catalysis" evidence="15">
    <location>
        <position position="245"/>
    </location>
</feature>
<feature type="binding site" evidence="15">
    <location>
        <position position="200"/>
    </location>
    <ligand>
        <name>substrate</name>
    </ligand>
</feature>
<keyword evidence="15" id="KW-0464">Manganese</keyword>
<dbReference type="PROSITE" id="PS00470">
    <property type="entry name" value="IDH_IMDH"/>
    <property type="match status" value="1"/>
</dbReference>
<comment type="function">
    <text evidence="15 16">Catalyzes the oxidation of 3-carboxy-2-hydroxy-4-methylpentanoate (3-isopropylmalate) to 3-carboxy-4-methyl-2-oxopentanoate. The product decarboxylates to 4-methyl-2 oxopentanoate.</text>
</comment>
<comment type="pathway">
    <text evidence="4 15 16">Amino-acid biosynthesis; L-leucine biosynthesis; L-leucine from 3-methyl-2-oxobutanoate: step 3/4.</text>
</comment>
<feature type="binding site" evidence="15">
    <location>
        <begin position="385"/>
        <end position="397"/>
    </location>
    <ligand>
        <name>NAD(+)</name>
        <dbReference type="ChEBI" id="CHEBI:57540"/>
    </ligand>
</feature>
<reference evidence="18 19" key="1">
    <citation type="submission" date="2019-08" db="EMBL/GenBank/DDBJ databases">
        <title>Deep-cultivation of Planctomycetes and their phenomic and genomic characterization uncovers novel biology.</title>
        <authorList>
            <person name="Wiegand S."/>
            <person name="Jogler M."/>
            <person name="Boedeker C."/>
            <person name="Pinto D."/>
            <person name="Vollmers J."/>
            <person name="Rivas-Marin E."/>
            <person name="Kohn T."/>
            <person name="Peeters S.H."/>
            <person name="Heuer A."/>
            <person name="Rast P."/>
            <person name="Oberbeckmann S."/>
            <person name="Bunk B."/>
            <person name="Jeske O."/>
            <person name="Meyerdierks A."/>
            <person name="Storesund J.E."/>
            <person name="Kallscheuer N."/>
            <person name="Luecker S."/>
            <person name="Lage O.M."/>
            <person name="Pohl T."/>
            <person name="Merkel B.J."/>
            <person name="Hornburger P."/>
            <person name="Mueller R.-W."/>
            <person name="Bruemmer F."/>
            <person name="Labrenz M."/>
            <person name="Spormann A.M."/>
            <person name="Op Den Camp H."/>
            <person name="Overmann J."/>
            <person name="Amann R."/>
            <person name="Jetten M.S.M."/>
            <person name="Mascher T."/>
            <person name="Medema M.H."/>
            <person name="Devos D.P."/>
            <person name="Kaster A.-K."/>
            <person name="Ovreas L."/>
            <person name="Rohde M."/>
            <person name="Galperin M.Y."/>
            <person name="Jogler C."/>
        </authorList>
    </citation>
    <scope>NUCLEOTIDE SEQUENCE [LARGE SCALE GENOMIC DNA]</scope>
    <source>
        <strain evidence="18 19">LF1</strain>
    </source>
</reference>
<dbReference type="Gene3D" id="3.40.718.10">
    <property type="entry name" value="Isopropylmalate Dehydrogenase"/>
    <property type="match status" value="1"/>
</dbReference>
<feature type="site" description="Important for catalysis" evidence="15">
    <location>
        <position position="294"/>
    </location>
</feature>
<keyword evidence="19" id="KW-1185">Reference proteome</keyword>
<dbReference type="GO" id="GO:0009098">
    <property type="term" value="P:L-leucine biosynthetic process"/>
    <property type="evidence" value="ECO:0007669"/>
    <property type="project" value="UniProtKB-UniRule"/>
</dbReference>
<organism evidence="18 19">
    <name type="scientific">Rubripirellula obstinata</name>
    <dbReference type="NCBI Taxonomy" id="406547"/>
    <lineage>
        <taxon>Bacteria</taxon>
        <taxon>Pseudomonadati</taxon>
        <taxon>Planctomycetota</taxon>
        <taxon>Planctomycetia</taxon>
        <taxon>Pirellulales</taxon>
        <taxon>Pirellulaceae</taxon>
        <taxon>Rubripirellula</taxon>
    </lineage>
</organism>
<evidence type="ECO:0000313" key="18">
    <source>
        <dbReference type="EMBL" id="KAA1260081.1"/>
    </source>
</evidence>
<evidence type="ECO:0000256" key="16">
    <source>
        <dbReference type="RuleBase" id="RU004445"/>
    </source>
</evidence>
<feature type="binding site" evidence="15">
    <location>
        <position position="351"/>
    </location>
    <ligand>
        <name>Mg(2+)</name>
        <dbReference type="ChEBI" id="CHEBI:18420"/>
    </ligand>
</feature>
<evidence type="ECO:0000256" key="2">
    <source>
        <dbReference type="ARBA" id="ARBA00001936"/>
    </source>
</evidence>
<dbReference type="Pfam" id="PF00180">
    <property type="entry name" value="Iso_dh"/>
    <property type="match status" value="1"/>
</dbReference>
<dbReference type="PANTHER" id="PTHR42979">
    <property type="entry name" value="3-ISOPROPYLMALATE DEHYDROGENASE"/>
    <property type="match status" value="1"/>
</dbReference>
<dbReference type="GO" id="GO:0003862">
    <property type="term" value="F:3-isopropylmalate dehydrogenase activity"/>
    <property type="evidence" value="ECO:0007669"/>
    <property type="project" value="UniProtKB-UniRule"/>
</dbReference>
<comment type="subcellular location">
    <subcellularLocation>
        <location evidence="3 15">Cytoplasm</location>
    </subcellularLocation>
</comment>
<evidence type="ECO:0000313" key="19">
    <source>
        <dbReference type="Proteomes" id="UP000322699"/>
    </source>
</evidence>
<evidence type="ECO:0000256" key="6">
    <source>
        <dbReference type="ARBA" id="ARBA00011738"/>
    </source>
</evidence>
<evidence type="ECO:0000256" key="10">
    <source>
        <dbReference type="ARBA" id="ARBA00022723"/>
    </source>
</evidence>
<evidence type="ECO:0000256" key="4">
    <source>
        <dbReference type="ARBA" id="ARBA00004762"/>
    </source>
</evidence>
<keyword evidence="7 15" id="KW-0432">Leucine biosynthesis</keyword>
<dbReference type="FunFam" id="3.40.718.10:FF:000028">
    <property type="entry name" value="3-isopropylmalate dehydrogenase"/>
    <property type="match status" value="1"/>
</dbReference>
<evidence type="ECO:0000256" key="15">
    <source>
        <dbReference type="HAMAP-Rule" id="MF_01033"/>
    </source>
</evidence>
<protein>
    <recommendedName>
        <fullName evidence="15">3-isopropylmalate dehydrogenase</fullName>
        <ecNumber evidence="15">1.1.1.85</ecNumber>
    </recommendedName>
    <alternativeName>
        <fullName evidence="15">3-IPM-DH</fullName>
    </alternativeName>
    <alternativeName>
        <fullName evidence="15">Beta-IPM dehydrogenase</fullName>
        <shortName evidence="15">IMDH</shortName>
    </alternativeName>
</protein>
<dbReference type="UniPathway" id="UPA00048">
    <property type="reaction ID" value="UER00072"/>
</dbReference>
<evidence type="ECO:0000256" key="8">
    <source>
        <dbReference type="ARBA" id="ARBA00022490"/>
    </source>
</evidence>
<evidence type="ECO:0000256" key="11">
    <source>
        <dbReference type="ARBA" id="ARBA00022842"/>
    </source>
</evidence>
<comment type="subunit">
    <text evidence="6 15 16">Homodimer.</text>
</comment>
<evidence type="ECO:0000259" key="17">
    <source>
        <dbReference type="SMART" id="SM01329"/>
    </source>
</evidence>